<dbReference type="AlphaFoldDB" id="A0A5K1IYA3"/>
<dbReference type="EMBL" id="CABWIH010000103">
    <property type="protein sequence ID" value="VWM04115.1"/>
    <property type="molecule type" value="Genomic_DNA"/>
</dbReference>
<evidence type="ECO:0000313" key="2">
    <source>
        <dbReference type="Proteomes" id="UP000330807"/>
    </source>
</evidence>
<dbReference type="RefSeq" id="WP_152078077.1">
    <property type="nucleotide sequence ID" value="NZ_CABWIH010000103.1"/>
</dbReference>
<sequence length="153" mass="16369">MDANLFSKCIERVEQDVKAALADMEPHPYISIGGAKTQQPFEVLVREIATDYSIEDVVTNTYMGASRGGYSITFSVGVELWAKTADLVKSTATAQEWMARIMSSIASDKTLGGQCDHAQPFISSVGTAPSGNSYMASIEGGVRIKAAIDPVID</sequence>
<proteinExistence type="predicted"/>
<dbReference type="Proteomes" id="UP000330807">
    <property type="component" value="Unassembled WGS sequence"/>
</dbReference>
<reference evidence="1 2" key="1">
    <citation type="submission" date="2019-10" db="EMBL/GenBank/DDBJ databases">
        <authorList>
            <person name="Wolf R A."/>
        </authorList>
    </citation>
    <scope>NUCLEOTIDE SEQUENCE [LARGE SCALE GENOMIC DNA]</scope>
    <source>
        <strain evidence="1">Collinsella_aerofaciens_AK_138A</strain>
    </source>
</reference>
<evidence type="ECO:0000313" key="1">
    <source>
        <dbReference type="EMBL" id="VWM04115.1"/>
    </source>
</evidence>
<protein>
    <submittedName>
        <fullName evidence="1">Uncharacterized protein</fullName>
    </submittedName>
</protein>
<accession>A0A5K1IYA3</accession>
<gene>
    <name evidence="1" type="ORF">LMKDKBCB_02342</name>
</gene>
<name>A0A5K1IYA3_9ACTN</name>
<organism evidence="1 2">
    <name type="scientific">Collinsella aerofaciens</name>
    <dbReference type="NCBI Taxonomy" id="74426"/>
    <lineage>
        <taxon>Bacteria</taxon>
        <taxon>Bacillati</taxon>
        <taxon>Actinomycetota</taxon>
        <taxon>Coriobacteriia</taxon>
        <taxon>Coriobacteriales</taxon>
        <taxon>Coriobacteriaceae</taxon>
        <taxon>Collinsella</taxon>
    </lineage>
</organism>